<evidence type="ECO:0000313" key="3">
    <source>
        <dbReference type="Proteomes" id="UP000799770"/>
    </source>
</evidence>
<feature type="non-terminal residue" evidence="2">
    <location>
        <position position="56"/>
    </location>
</feature>
<name>A0A6A5YK77_9PLEO</name>
<organism evidence="2 3">
    <name type="scientific">Lophiotrema nucula</name>
    <dbReference type="NCBI Taxonomy" id="690887"/>
    <lineage>
        <taxon>Eukaryota</taxon>
        <taxon>Fungi</taxon>
        <taxon>Dikarya</taxon>
        <taxon>Ascomycota</taxon>
        <taxon>Pezizomycotina</taxon>
        <taxon>Dothideomycetes</taxon>
        <taxon>Pleosporomycetidae</taxon>
        <taxon>Pleosporales</taxon>
        <taxon>Lophiotremataceae</taxon>
        <taxon>Lophiotrema</taxon>
    </lineage>
</organism>
<reference evidence="2" key="1">
    <citation type="journal article" date="2020" name="Stud. Mycol.">
        <title>101 Dothideomycetes genomes: a test case for predicting lifestyles and emergence of pathogens.</title>
        <authorList>
            <person name="Haridas S."/>
            <person name="Albert R."/>
            <person name="Binder M."/>
            <person name="Bloem J."/>
            <person name="Labutti K."/>
            <person name="Salamov A."/>
            <person name="Andreopoulos B."/>
            <person name="Baker S."/>
            <person name="Barry K."/>
            <person name="Bills G."/>
            <person name="Bluhm B."/>
            <person name="Cannon C."/>
            <person name="Castanera R."/>
            <person name="Culley D."/>
            <person name="Daum C."/>
            <person name="Ezra D."/>
            <person name="Gonzalez J."/>
            <person name="Henrissat B."/>
            <person name="Kuo A."/>
            <person name="Liang C."/>
            <person name="Lipzen A."/>
            <person name="Lutzoni F."/>
            <person name="Magnuson J."/>
            <person name="Mondo S."/>
            <person name="Nolan M."/>
            <person name="Ohm R."/>
            <person name="Pangilinan J."/>
            <person name="Park H.-J."/>
            <person name="Ramirez L."/>
            <person name="Alfaro M."/>
            <person name="Sun H."/>
            <person name="Tritt A."/>
            <person name="Yoshinaga Y."/>
            <person name="Zwiers L.-H."/>
            <person name="Turgeon B."/>
            <person name="Goodwin S."/>
            <person name="Spatafora J."/>
            <person name="Crous P."/>
            <person name="Grigoriev I."/>
        </authorList>
    </citation>
    <scope>NUCLEOTIDE SEQUENCE</scope>
    <source>
        <strain evidence="2">CBS 627.86</strain>
    </source>
</reference>
<dbReference type="OrthoDB" id="5416037at2759"/>
<feature type="domain" description="DUF6594" evidence="1">
    <location>
        <begin position="10"/>
        <end position="55"/>
    </location>
</feature>
<dbReference type="EMBL" id="ML977355">
    <property type="protein sequence ID" value="KAF2107350.1"/>
    <property type="molecule type" value="Genomic_DNA"/>
</dbReference>
<evidence type="ECO:0000259" key="1">
    <source>
        <dbReference type="Pfam" id="PF20237"/>
    </source>
</evidence>
<evidence type="ECO:0000313" key="2">
    <source>
        <dbReference type="EMBL" id="KAF2107350.1"/>
    </source>
</evidence>
<dbReference type="InterPro" id="IPR046529">
    <property type="entry name" value="DUF6594"/>
</dbReference>
<dbReference type="Pfam" id="PF20237">
    <property type="entry name" value="DUF6594"/>
    <property type="match status" value="1"/>
</dbReference>
<feature type="non-terminal residue" evidence="2">
    <location>
        <position position="1"/>
    </location>
</feature>
<sequence>GSRPWKHICYRGFSEFIASDNVFFILQRFSELTLRVFLASQDELVILEEQLHSLEN</sequence>
<accession>A0A6A5YK77</accession>
<protein>
    <recommendedName>
        <fullName evidence="1">DUF6594 domain-containing protein</fullName>
    </recommendedName>
</protein>
<gene>
    <name evidence="2" type="ORF">BDV96DRAFT_471574</name>
</gene>
<dbReference type="AlphaFoldDB" id="A0A6A5YK77"/>
<keyword evidence="3" id="KW-1185">Reference proteome</keyword>
<dbReference type="Proteomes" id="UP000799770">
    <property type="component" value="Unassembled WGS sequence"/>
</dbReference>
<proteinExistence type="predicted"/>